<dbReference type="InterPro" id="IPR036397">
    <property type="entry name" value="RNaseH_sf"/>
</dbReference>
<name>A0AAV4F6X6_9GAST</name>
<feature type="domain" description="Integrase catalytic" evidence="2">
    <location>
        <begin position="186"/>
        <end position="365"/>
    </location>
</feature>
<dbReference type="PANTHER" id="PTHR46585:SF1">
    <property type="entry name" value="CHROMO DOMAIN-CONTAINING PROTEIN"/>
    <property type="match status" value="1"/>
</dbReference>
<dbReference type="PANTHER" id="PTHR46585">
    <property type="entry name" value="INTEGRASE CORE DOMAIN CONTAINING PROTEIN"/>
    <property type="match status" value="1"/>
</dbReference>
<dbReference type="Gene3D" id="3.30.420.10">
    <property type="entry name" value="Ribonuclease H-like superfamily/Ribonuclease H"/>
    <property type="match status" value="1"/>
</dbReference>
<dbReference type="SUPFAM" id="SSF54160">
    <property type="entry name" value="Chromo domain-like"/>
    <property type="match status" value="1"/>
</dbReference>
<evidence type="ECO:0000313" key="4">
    <source>
        <dbReference type="Proteomes" id="UP000762676"/>
    </source>
</evidence>
<feature type="domain" description="Chromo" evidence="1">
    <location>
        <begin position="454"/>
        <end position="494"/>
    </location>
</feature>
<dbReference type="EMBL" id="BMAT01007689">
    <property type="protein sequence ID" value="GFR69128.1"/>
    <property type="molecule type" value="Genomic_DNA"/>
</dbReference>
<evidence type="ECO:0000259" key="1">
    <source>
        <dbReference type="PROSITE" id="PS50013"/>
    </source>
</evidence>
<dbReference type="SUPFAM" id="SSF53098">
    <property type="entry name" value="Ribonuclease H-like"/>
    <property type="match status" value="1"/>
</dbReference>
<evidence type="ECO:0000313" key="3">
    <source>
        <dbReference type="EMBL" id="GFR69128.1"/>
    </source>
</evidence>
<dbReference type="GO" id="GO:0015074">
    <property type="term" value="P:DNA integration"/>
    <property type="evidence" value="ECO:0007669"/>
    <property type="project" value="InterPro"/>
</dbReference>
<evidence type="ECO:0000259" key="2">
    <source>
        <dbReference type="PROSITE" id="PS50994"/>
    </source>
</evidence>
<dbReference type="InterPro" id="IPR012337">
    <property type="entry name" value="RNaseH-like_sf"/>
</dbReference>
<reference evidence="3 4" key="1">
    <citation type="journal article" date="2021" name="Elife">
        <title>Chloroplast acquisition without the gene transfer in kleptoplastic sea slugs, Plakobranchus ocellatus.</title>
        <authorList>
            <person name="Maeda T."/>
            <person name="Takahashi S."/>
            <person name="Yoshida T."/>
            <person name="Shimamura S."/>
            <person name="Takaki Y."/>
            <person name="Nagai Y."/>
            <person name="Toyoda A."/>
            <person name="Suzuki Y."/>
            <person name="Arimoto A."/>
            <person name="Ishii H."/>
            <person name="Satoh N."/>
            <person name="Nishiyama T."/>
            <person name="Hasebe M."/>
            <person name="Maruyama T."/>
            <person name="Minagawa J."/>
            <person name="Obokata J."/>
            <person name="Shigenobu S."/>
        </authorList>
    </citation>
    <scope>NUCLEOTIDE SEQUENCE [LARGE SCALE GENOMIC DNA]</scope>
</reference>
<gene>
    <name evidence="3" type="ORF">ElyMa_003750200</name>
</gene>
<dbReference type="InterPro" id="IPR016197">
    <property type="entry name" value="Chromo-like_dom_sf"/>
</dbReference>
<comment type="caution">
    <text evidence="3">The sequence shown here is derived from an EMBL/GenBank/DDBJ whole genome shotgun (WGS) entry which is preliminary data.</text>
</comment>
<keyword evidence="4" id="KW-1185">Reference proteome</keyword>
<dbReference type="InterPro" id="IPR000953">
    <property type="entry name" value="Chromo/chromo_shadow_dom"/>
</dbReference>
<accession>A0AAV4F6X6</accession>
<sequence>MLQLQQQVPTKPIPDVKAESISALDKEMRGILEKEGISDYDKALKYRSALTRYINLVDNYKHQPIGRVELTEEKVRPQEGKEVISSEVIETLPKPLKKKGELLLKRLRNNSDLDWNGRGEIKYKSEWIRGSNLTDLVSEALRYKPREDKAFPKGWEQFQDLLVNENIPRKLLGASGSHSSGLRTEASPLPERSLRKKFQRRKFIVAGIDSQWQIDLVDLQKLKKFNKGFRYLFTCIDVFSKYAWAVPIKDKTGKATVTALKTIMLSGGRKPKDIVMDKGSEFLNRIFLQFLKSQSIRYFTTENAETKAAVIERWHRTLKNKMFRYFTKTMQYQYLNVLQDLVKSYNKSYHHSIKRSPVSVNRQNQEEVWQNLYGSSHTKIKNPKLRVGDTVRLVHARKVFNKGYLPNWTVETFRVKEVRKTVPITYVVIDYNGNDVKGTFYEEELQKIGSPQEYKIEKILRRSRDGKKLLVRWLGYGAEFDSWVNKRDLTESNE</sequence>
<dbReference type="PROSITE" id="PS50013">
    <property type="entry name" value="CHROMO_2"/>
    <property type="match status" value="1"/>
</dbReference>
<dbReference type="PROSITE" id="PS50994">
    <property type="entry name" value="INTEGRASE"/>
    <property type="match status" value="1"/>
</dbReference>
<proteinExistence type="predicted"/>
<dbReference type="AlphaFoldDB" id="A0AAV4F6X6"/>
<organism evidence="3 4">
    <name type="scientific">Elysia marginata</name>
    <dbReference type="NCBI Taxonomy" id="1093978"/>
    <lineage>
        <taxon>Eukaryota</taxon>
        <taxon>Metazoa</taxon>
        <taxon>Spiralia</taxon>
        <taxon>Lophotrochozoa</taxon>
        <taxon>Mollusca</taxon>
        <taxon>Gastropoda</taxon>
        <taxon>Heterobranchia</taxon>
        <taxon>Euthyneura</taxon>
        <taxon>Panpulmonata</taxon>
        <taxon>Sacoglossa</taxon>
        <taxon>Placobranchoidea</taxon>
        <taxon>Plakobranchidae</taxon>
        <taxon>Elysia</taxon>
    </lineage>
</organism>
<dbReference type="Gene3D" id="2.40.50.40">
    <property type="match status" value="1"/>
</dbReference>
<dbReference type="InterPro" id="IPR001584">
    <property type="entry name" value="Integrase_cat-core"/>
</dbReference>
<protein>
    <submittedName>
        <fullName evidence="3">Integrase core domain-containing protein</fullName>
    </submittedName>
</protein>
<dbReference type="Pfam" id="PF00665">
    <property type="entry name" value="rve"/>
    <property type="match status" value="1"/>
</dbReference>
<dbReference type="GO" id="GO:0003676">
    <property type="term" value="F:nucleic acid binding"/>
    <property type="evidence" value="ECO:0007669"/>
    <property type="project" value="InterPro"/>
</dbReference>
<dbReference type="Proteomes" id="UP000762676">
    <property type="component" value="Unassembled WGS sequence"/>
</dbReference>